<organism evidence="2 3">
    <name type="scientific">Streptomyces abyssalis</name>
    <dbReference type="NCBI Taxonomy" id="933944"/>
    <lineage>
        <taxon>Bacteria</taxon>
        <taxon>Bacillati</taxon>
        <taxon>Actinomycetota</taxon>
        <taxon>Actinomycetes</taxon>
        <taxon>Kitasatosporales</taxon>
        <taxon>Streptomycetaceae</taxon>
        <taxon>Streptomyces</taxon>
    </lineage>
</organism>
<sequence length="91" mass="9152">MRAAIEAAALLITAAGVVSFLAAYAATRTIRVALPLLLDFLMAAGLMRLAGDLSWGGILLTVAIIAVRKVAAFGVAEKGTADTGSPHGTSA</sequence>
<dbReference type="OrthoDB" id="4336583at2"/>
<dbReference type="RefSeq" id="WP_070013207.1">
    <property type="nucleotide sequence ID" value="NZ_LJGS01000044.1"/>
</dbReference>
<proteinExistence type="predicted"/>
<evidence type="ECO:0000313" key="2">
    <source>
        <dbReference type="EMBL" id="OEU89737.1"/>
    </source>
</evidence>
<reference evidence="2 3" key="1">
    <citation type="journal article" date="2016" name="Front. Microbiol.">
        <title>Comparative Genomics Analysis of Streptomyces Species Reveals Their Adaptation to the Marine Environment and Their Diversity at the Genomic Level.</title>
        <authorList>
            <person name="Tian X."/>
            <person name="Zhang Z."/>
            <person name="Yang T."/>
            <person name="Chen M."/>
            <person name="Li J."/>
            <person name="Chen F."/>
            <person name="Yang J."/>
            <person name="Li W."/>
            <person name="Zhang B."/>
            <person name="Zhang Z."/>
            <person name="Wu J."/>
            <person name="Zhang C."/>
            <person name="Long L."/>
            <person name="Xiao J."/>
        </authorList>
    </citation>
    <scope>NUCLEOTIDE SEQUENCE [LARGE SCALE GENOMIC DNA]</scope>
    <source>
        <strain evidence="2 3">SCSIO 10390</strain>
    </source>
</reference>
<protein>
    <recommendedName>
        <fullName evidence="4">DUF1622 domain-containing protein</fullName>
    </recommendedName>
</protein>
<dbReference type="Proteomes" id="UP000176087">
    <property type="component" value="Unassembled WGS sequence"/>
</dbReference>
<evidence type="ECO:0000256" key="1">
    <source>
        <dbReference type="SAM" id="Phobius"/>
    </source>
</evidence>
<dbReference type="PATRIC" id="fig|933944.5.peg.654"/>
<gene>
    <name evidence="2" type="ORF">AN215_08445</name>
</gene>
<feature type="transmembrane region" description="Helical" evidence="1">
    <location>
        <begin position="49"/>
        <end position="67"/>
    </location>
</feature>
<evidence type="ECO:0008006" key="4">
    <source>
        <dbReference type="Google" id="ProtNLM"/>
    </source>
</evidence>
<keyword evidence="1" id="KW-1133">Transmembrane helix</keyword>
<keyword evidence="1" id="KW-0812">Transmembrane</keyword>
<accession>A0A1E7JN79</accession>
<keyword evidence="3" id="KW-1185">Reference proteome</keyword>
<dbReference type="AlphaFoldDB" id="A0A1E7JN79"/>
<evidence type="ECO:0000313" key="3">
    <source>
        <dbReference type="Proteomes" id="UP000176087"/>
    </source>
</evidence>
<keyword evidence="1" id="KW-0472">Membrane</keyword>
<name>A0A1E7JN79_9ACTN</name>
<dbReference type="EMBL" id="LJGT01000038">
    <property type="protein sequence ID" value="OEU89737.1"/>
    <property type="molecule type" value="Genomic_DNA"/>
</dbReference>
<comment type="caution">
    <text evidence="2">The sequence shown here is derived from an EMBL/GenBank/DDBJ whole genome shotgun (WGS) entry which is preliminary data.</text>
</comment>
<dbReference type="STRING" id="933944.AN215_08445"/>